<dbReference type="InterPro" id="IPR012340">
    <property type="entry name" value="NA-bd_OB-fold"/>
</dbReference>
<evidence type="ECO:0000256" key="10">
    <source>
        <dbReference type="ARBA" id="ARBA00066388"/>
    </source>
</evidence>
<keyword evidence="7" id="KW-0472">Membrane</keyword>
<dbReference type="InterPro" id="IPR003439">
    <property type="entry name" value="ABC_transporter-like_ATP-bd"/>
</dbReference>
<keyword evidence="6" id="KW-1278">Translocase</keyword>
<evidence type="ECO:0000256" key="3">
    <source>
        <dbReference type="ARBA" id="ARBA00022519"/>
    </source>
</evidence>
<sequence length="366" mass="41547">MGKECAEKTMITLDGISKTYGNYQALQSIDLSINNGEFIAILGPSGCGKTTLLKLLAGFMSPTSGRMIMNEQLIATDKKVTPPEKRNIGMVFQSFALWPHMNVQEHVRFPLKHHRYVNKGLSKNHDKRITDILHLVGLEKFAKRYPEELSGGQKQRVALARALAPEPSLLLMDEPLSALDAELRMDMRKEIQHIHRETKATIMYVTHDQSEALGMADRIVVMNNGRIEQIGSPETIYLRPETEFVATFVGKNNLIKGKWMNQYFIPDHSPAEKWSNLDISPQLKKKNICPIRPEQWRLSSHGQGMSGKITTVQYQGKEIHYTIQVGEERITAHDNITSGRYSHGDTVKLSIRNPESQTEMQYRHSV</sequence>
<reference evidence="13 14" key="1">
    <citation type="submission" date="2018-06" db="EMBL/GenBank/DDBJ databases">
        <authorList>
            <consortium name="Pathogen Informatics"/>
            <person name="Doyle S."/>
        </authorList>
    </citation>
    <scope>NUCLEOTIDE SEQUENCE [LARGE SCALE GENOMIC DNA]</scope>
    <source>
        <strain evidence="13 14">NCTC4824</strain>
    </source>
</reference>
<evidence type="ECO:0000256" key="1">
    <source>
        <dbReference type="ARBA" id="ARBA00022448"/>
    </source>
</evidence>
<evidence type="ECO:0000256" key="5">
    <source>
        <dbReference type="ARBA" id="ARBA00022840"/>
    </source>
</evidence>
<dbReference type="GO" id="GO:0016887">
    <property type="term" value="F:ATP hydrolysis activity"/>
    <property type="evidence" value="ECO:0007669"/>
    <property type="project" value="InterPro"/>
</dbReference>
<dbReference type="Gene3D" id="3.40.50.300">
    <property type="entry name" value="P-loop containing nucleotide triphosphate hydrolases"/>
    <property type="match status" value="1"/>
</dbReference>
<name>A0A2X4WGR5_LEDLE</name>
<dbReference type="EMBL" id="LS483476">
    <property type="protein sequence ID" value="SQI62029.1"/>
    <property type="molecule type" value="Genomic_DNA"/>
</dbReference>
<keyword evidence="1" id="KW-0813">Transport</keyword>
<dbReference type="KEGG" id="blen:NCTC4824_03554"/>
<evidence type="ECO:0000313" key="13">
    <source>
        <dbReference type="EMBL" id="SQI62029.1"/>
    </source>
</evidence>
<dbReference type="STRING" id="1348624.GCA_001591545_02228"/>
<gene>
    <name evidence="13" type="primary">fetA</name>
    <name evidence="13" type="ORF">NCTC4824_03554</name>
</gene>
<dbReference type="FunFam" id="3.40.50.300:FF:000425">
    <property type="entry name" value="Probable ABC transporter, ATP-binding subunit"/>
    <property type="match status" value="1"/>
</dbReference>
<comment type="subunit">
    <text evidence="9">The complex is composed of two ATP-binding proteins (OpuCA), two transmembrane proteins (OpuCB and OpuCD) and a solute-binding protein (OpuCC).</text>
</comment>
<dbReference type="InterPro" id="IPR017871">
    <property type="entry name" value="ABC_transporter-like_CS"/>
</dbReference>
<organism evidence="13 14">
    <name type="scientific">Lederbergia lenta</name>
    <name type="common">Bacillus lentus</name>
    <dbReference type="NCBI Taxonomy" id="1467"/>
    <lineage>
        <taxon>Bacteria</taxon>
        <taxon>Bacillati</taxon>
        <taxon>Bacillota</taxon>
        <taxon>Bacilli</taxon>
        <taxon>Bacillales</taxon>
        <taxon>Bacillaceae</taxon>
        <taxon>Lederbergia</taxon>
    </lineage>
</organism>
<dbReference type="GO" id="GO:0015418">
    <property type="term" value="F:ABC-type quaternary ammonium compound transporting activity"/>
    <property type="evidence" value="ECO:0007669"/>
    <property type="project" value="UniProtKB-EC"/>
</dbReference>
<keyword evidence="13" id="KW-0378">Hydrolase</keyword>
<dbReference type="SUPFAM" id="SSF52540">
    <property type="entry name" value="P-loop containing nucleoside triphosphate hydrolases"/>
    <property type="match status" value="1"/>
</dbReference>
<keyword evidence="2" id="KW-1003">Cell membrane</keyword>
<dbReference type="PROSITE" id="PS00211">
    <property type="entry name" value="ABC_TRANSPORTER_1"/>
    <property type="match status" value="1"/>
</dbReference>
<evidence type="ECO:0000256" key="11">
    <source>
        <dbReference type="ARBA" id="ARBA00070305"/>
    </source>
</evidence>
<evidence type="ECO:0000256" key="7">
    <source>
        <dbReference type="ARBA" id="ARBA00023136"/>
    </source>
</evidence>
<evidence type="ECO:0000256" key="8">
    <source>
        <dbReference type="ARBA" id="ARBA00052482"/>
    </source>
</evidence>
<dbReference type="Pfam" id="PF08402">
    <property type="entry name" value="TOBE_2"/>
    <property type="match status" value="1"/>
</dbReference>
<dbReference type="SUPFAM" id="SSF50331">
    <property type="entry name" value="MOP-like"/>
    <property type="match status" value="1"/>
</dbReference>
<keyword evidence="4" id="KW-0547">Nucleotide-binding</keyword>
<evidence type="ECO:0000313" key="14">
    <source>
        <dbReference type="Proteomes" id="UP000249134"/>
    </source>
</evidence>
<keyword evidence="5 13" id="KW-0067">ATP-binding</keyword>
<dbReference type="Gene3D" id="2.40.50.100">
    <property type="match status" value="1"/>
</dbReference>
<feature type="domain" description="ABC transporter" evidence="12">
    <location>
        <begin position="11"/>
        <end position="249"/>
    </location>
</feature>
<dbReference type="Gene3D" id="2.40.50.140">
    <property type="entry name" value="Nucleic acid-binding proteins"/>
    <property type="match status" value="1"/>
</dbReference>
<evidence type="ECO:0000256" key="4">
    <source>
        <dbReference type="ARBA" id="ARBA00022741"/>
    </source>
</evidence>
<evidence type="ECO:0000259" key="12">
    <source>
        <dbReference type="PROSITE" id="PS50893"/>
    </source>
</evidence>
<dbReference type="GO" id="GO:0043190">
    <property type="term" value="C:ATP-binding cassette (ABC) transporter complex"/>
    <property type="evidence" value="ECO:0007669"/>
    <property type="project" value="InterPro"/>
</dbReference>
<dbReference type="GO" id="GO:0005524">
    <property type="term" value="F:ATP binding"/>
    <property type="evidence" value="ECO:0007669"/>
    <property type="project" value="UniProtKB-KW"/>
</dbReference>
<dbReference type="InterPro" id="IPR027417">
    <property type="entry name" value="P-loop_NTPase"/>
</dbReference>
<accession>A0A2X4WGR5</accession>
<evidence type="ECO:0000256" key="2">
    <source>
        <dbReference type="ARBA" id="ARBA00022475"/>
    </source>
</evidence>
<dbReference type="PANTHER" id="PTHR42781">
    <property type="entry name" value="SPERMIDINE/PUTRESCINE IMPORT ATP-BINDING PROTEIN POTA"/>
    <property type="match status" value="1"/>
</dbReference>
<evidence type="ECO:0000256" key="6">
    <source>
        <dbReference type="ARBA" id="ARBA00022967"/>
    </source>
</evidence>
<dbReference type="AlphaFoldDB" id="A0A2X4WGR5"/>
<evidence type="ECO:0000256" key="9">
    <source>
        <dbReference type="ARBA" id="ARBA00063934"/>
    </source>
</evidence>
<dbReference type="InterPro" id="IPR013611">
    <property type="entry name" value="Transp-assoc_OB_typ2"/>
</dbReference>
<protein>
    <recommendedName>
        <fullName evidence="11">Carnitine transport ATP-binding protein OpuCA</fullName>
        <ecNumber evidence="10">7.6.2.9</ecNumber>
    </recommendedName>
</protein>
<proteinExistence type="predicted"/>
<dbReference type="EC" id="7.6.2.9" evidence="10"/>
<dbReference type="PANTHER" id="PTHR42781:SF1">
    <property type="entry name" value="THIAMINE IMPORT ATP-BINDING PROTEIN THIQ"/>
    <property type="match status" value="1"/>
</dbReference>
<dbReference type="Proteomes" id="UP000249134">
    <property type="component" value="Chromosome 1"/>
</dbReference>
<dbReference type="InterPro" id="IPR008995">
    <property type="entry name" value="Mo/tungstate-bd_C_term_dom"/>
</dbReference>
<dbReference type="PROSITE" id="PS50893">
    <property type="entry name" value="ABC_TRANSPORTER_2"/>
    <property type="match status" value="1"/>
</dbReference>
<dbReference type="Pfam" id="PF00005">
    <property type="entry name" value="ABC_tran"/>
    <property type="match status" value="1"/>
</dbReference>
<comment type="catalytic activity">
    <reaction evidence="8">
        <text>a quaternary ammonium(out) + ATP + H2O = a quaternary ammonium(in) + ADP + phosphate + H(+)</text>
        <dbReference type="Rhea" id="RHEA:11036"/>
        <dbReference type="ChEBI" id="CHEBI:15377"/>
        <dbReference type="ChEBI" id="CHEBI:15378"/>
        <dbReference type="ChEBI" id="CHEBI:30616"/>
        <dbReference type="ChEBI" id="CHEBI:35267"/>
        <dbReference type="ChEBI" id="CHEBI:43474"/>
        <dbReference type="ChEBI" id="CHEBI:456216"/>
        <dbReference type="EC" id="7.6.2.9"/>
    </reaction>
</comment>
<dbReference type="InterPro" id="IPR050093">
    <property type="entry name" value="ABC_SmlMolc_Importer"/>
</dbReference>
<keyword evidence="14" id="KW-1185">Reference proteome</keyword>
<keyword evidence="3" id="KW-0997">Cell inner membrane</keyword>
<dbReference type="InterPro" id="IPR003593">
    <property type="entry name" value="AAA+_ATPase"/>
</dbReference>
<dbReference type="SMART" id="SM00382">
    <property type="entry name" value="AAA"/>
    <property type="match status" value="1"/>
</dbReference>